<dbReference type="AlphaFoldDB" id="A0A9X2AYJ4"/>
<keyword evidence="3" id="KW-1185">Reference proteome</keyword>
<name>A0A9X2AYJ4_9CORY</name>
<sequence>MKRYEKWSLWLGALTFLATTAIAYAAYTFDVEGRERDAPDIREAYIDPDVLPTGAYPQYILRNPGLRGTEVVGVEFLGKMMPVVAPGAHKIELKEGGADILHLMPCYLARAALPDGSVSEEDRFTLITGTEEGEKSIPLEPDTVERINAEIDSLRNTGTCVNGLESDISPLPVHDAAGNQIVPRQLLVPPTGN</sequence>
<evidence type="ECO:0000256" key="1">
    <source>
        <dbReference type="SAM" id="SignalP"/>
    </source>
</evidence>
<dbReference type="RefSeq" id="WP_244803423.1">
    <property type="nucleotide sequence ID" value="NZ_JALIEA010000010.1"/>
</dbReference>
<evidence type="ECO:0008006" key="4">
    <source>
        <dbReference type="Google" id="ProtNLM"/>
    </source>
</evidence>
<dbReference type="Proteomes" id="UP001139207">
    <property type="component" value="Unassembled WGS sequence"/>
</dbReference>
<feature type="chain" id="PRO_5040730943" description="DUF2993 domain-containing protein" evidence="1">
    <location>
        <begin position="26"/>
        <end position="193"/>
    </location>
</feature>
<accession>A0A9X2AYJ4</accession>
<evidence type="ECO:0000313" key="2">
    <source>
        <dbReference type="EMBL" id="MCJ7857683.1"/>
    </source>
</evidence>
<organism evidence="2 3">
    <name type="scientific">Corynebacterium kalidii</name>
    <dbReference type="NCBI Taxonomy" id="2931982"/>
    <lineage>
        <taxon>Bacteria</taxon>
        <taxon>Bacillati</taxon>
        <taxon>Actinomycetota</taxon>
        <taxon>Actinomycetes</taxon>
        <taxon>Mycobacteriales</taxon>
        <taxon>Corynebacteriaceae</taxon>
        <taxon>Corynebacterium</taxon>
    </lineage>
</organism>
<comment type="caution">
    <text evidence="2">The sequence shown here is derived from an EMBL/GenBank/DDBJ whole genome shotgun (WGS) entry which is preliminary data.</text>
</comment>
<proteinExistence type="predicted"/>
<gene>
    <name evidence="2" type="ORF">MUN33_02990</name>
</gene>
<dbReference type="EMBL" id="JALIEA010000010">
    <property type="protein sequence ID" value="MCJ7857683.1"/>
    <property type="molecule type" value="Genomic_DNA"/>
</dbReference>
<evidence type="ECO:0000313" key="3">
    <source>
        <dbReference type="Proteomes" id="UP001139207"/>
    </source>
</evidence>
<reference evidence="2" key="1">
    <citation type="submission" date="2022-04" db="EMBL/GenBank/DDBJ databases">
        <title>Corynebacterium kalidii LD5P10.</title>
        <authorList>
            <person name="Sun J.Q."/>
        </authorList>
    </citation>
    <scope>NUCLEOTIDE SEQUENCE</scope>
    <source>
        <strain evidence="2">LD5P10</strain>
    </source>
</reference>
<protein>
    <recommendedName>
        <fullName evidence="4">DUF2993 domain-containing protein</fullName>
    </recommendedName>
</protein>
<keyword evidence="1" id="KW-0732">Signal</keyword>
<feature type="signal peptide" evidence="1">
    <location>
        <begin position="1"/>
        <end position="25"/>
    </location>
</feature>